<reference evidence="2 3" key="1">
    <citation type="journal article" date="2016" name="Nat. Commun.">
        <title>Thousands of microbial genomes shed light on interconnected biogeochemical processes in an aquifer system.</title>
        <authorList>
            <person name="Anantharaman K."/>
            <person name="Brown C.T."/>
            <person name="Hug L.A."/>
            <person name="Sharon I."/>
            <person name="Castelle C.J."/>
            <person name="Probst A.J."/>
            <person name="Thomas B.C."/>
            <person name="Singh A."/>
            <person name="Wilkins M.J."/>
            <person name="Karaoz U."/>
            <person name="Brodie E.L."/>
            <person name="Williams K.H."/>
            <person name="Hubbard S.S."/>
            <person name="Banfield J.F."/>
        </authorList>
    </citation>
    <scope>NUCLEOTIDE SEQUENCE [LARGE SCALE GENOMIC DNA]</scope>
</reference>
<gene>
    <name evidence="2" type="ORF">A2Z42_04955</name>
</gene>
<name>A0A1G1WJT8_9BACT</name>
<feature type="transmembrane region" description="Helical" evidence="1">
    <location>
        <begin position="73"/>
        <end position="90"/>
    </location>
</feature>
<keyword evidence="1" id="KW-0472">Membrane</keyword>
<accession>A0A1G1WJT8</accession>
<keyword evidence="1" id="KW-1133">Transmembrane helix</keyword>
<keyword evidence="1" id="KW-0812">Transmembrane</keyword>
<evidence type="ECO:0000256" key="1">
    <source>
        <dbReference type="SAM" id="Phobius"/>
    </source>
</evidence>
<dbReference type="EMBL" id="MHCU01000017">
    <property type="protein sequence ID" value="OGY27972.1"/>
    <property type="molecule type" value="Genomic_DNA"/>
</dbReference>
<sequence length="176" mass="20191">MLLHRFVKVSSVVLGLYFSLFFIFSAIRFIFRLFQDPKYTTQSGWEPIYVLFLFLLTASVLLVVIALFRKSKAIIIAALFIILFYLFAQSDYNRVVQSQYHYSGVEIVRNTEITFPNATLSNPLNLWAGGYSFTGGEVNRKAQSRVYNSAIVFYLFSLGVLGTKFYLTNTKKHKSS</sequence>
<organism evidence="2 3">
    <name type="scientific">Candidatus Woykebacteria bacterium RBG_19FT_COMBO_43_10</name>
    <dbReference type="NCBI Taxonomy" id="1802598"/>
    <lineage>
        <taxon>Bacteria</taxon>
        <taxon>Candidatus Woykeibacteriota</taxon>
    </lineage>
</organism>
<protein>
    <submittedName>
        <fullName evidence="2">Uncharacterized protein</fullName>
    </submittedName>
</protein>
<dbReference type="AlphaFoldDB" id="A0A1G1WJT8"/>
<evidence type="ECO:0000313" key="3">
    <source>
        <dbReference type="Proteomes" id="UP000176645"/>
    </source>
</evidence>
<proteinExistence type="predicted"/>
<feature type="transmembrane region" description="Helical" evidence="1">
    <location>
        <begin position="146"/>
        <end position="167"/>
    </location>
</feature>
<dbReference type="Proteomes" id="UP000176645">
    <property type="component" value="Unassembled WGS sequence"/>
</dbReference>
<comment type="caution">
    <text evidence="2">The sequence shown here is derived from an EMBL/GenBank/DDBJ whole genome shotgun (WGS) entry which is preliminary data.</text>
</comment>
<feature type="transmembrane region" description="Helical" evidence="1">
    <location>
        <begin position="12"/>
        <end position="35"/>
    </location>
</feature>
<evidence type="ECO:0000313" key="2">
    <source>
        <dbReference type="EMBL" id="OGY27972.1"/>
    </source>
</evidence>
<feature type="transmembrane region" description="Helical" evidence="1">
    <location>
        <begin position="47"/>
        <end position="68"/>
    </location>
</feature>